<keyword evidence="8" id="KW-0548">Nucleotidyltransferase</keyword>
<dbReference type="InterPro" id="IPR001270">
    <property type="entry name" value="ClpA/B"/>
</dbReference>
<evidence type="ECO:0000259" key="9">
    <source>
        <dbReference type="SMART" id="SM00382"/>
    </source>
</evidence>
<keyword evidence="8" id="KW-0235">DNA replication</keyword>
<reference evidence="11" key="1">
    <citation type="submission" date="2017-02" db="EMBL/GenBank/DDBJ databases">
        <authorList>
            <person name="Varghese N."/>
            <person name="Submissions S."/>
        </authorList>
    </citation>
    <scope>NUCLEOTIDE SEQUENCE [LARGE SCALE GENOMIC DNA]</scope>
    <source>
        <strain evidence="11">ATCC 27862</strain>
    </source>
</reference>
<dbReference type="Pfam" id="PF22608">
    <property type="entry name" value="DNAX_ATPase_lid"/>
    <property type="match status" value="1"/>
</dbReference>
<evidence type="ECO:0000256" key="4">
    <source>
        <dbReference type="ARBA" id="ARBA00022833"/>
    </source>
</evidence>
<dbReference type="SMART" id="SM00382">
    <property type="entry name" value="AAA"/>
    <property type="match status" value="1"/>
</dbReference>
<dbReference type="Gene3D" id="3.40.50.300">
    <property type="entry name" value="P-loop containing nucleotide triphosphate hydrolases"/>
    <property type="match status" value="1"/>
</dbReference>
<dbReference type="AlphaFoldDB" id="A0A1T4L0F0"/>
<dbReference type="GO" id="GO:0006261">
    <property type="term" value="P:DNA-templated DNA replication"/>
    <property type="evidence" value="ECO:0007669"/>
    <property type="project" value="TreeGrafter"/>
</dbReference>
<dbReference type="Pfam" id="PF13177">
    <property type="entry name" value="DNA_pol3_delta2"/>
    <property type="match status" value="1"/>
</dbReference>
<comment type="subunit">
    <text evidence="8">DNA polymerase III contains a core (composed of alpha, epsilon and theta chains) that associates with a tau subunit. This core dimerizes to form the POLIII' complex. PolIII' associates with the gamma complex (composed of gamma, delta, delta', psi and chi chains) and with the beta chain to form the complete DNA polymerase III complex.</text>
</comment>
<evidence type="ECO:0000256" key="2">
    <source>
        <dbReference type="ARBA" id="ARBA00022723"/>
    </source>
</evidence>
<keyword evidence="2" id="KW-0479">Metal-binding</keyword>
<dbReference type="PRINTS" id="PR00300">
    <property type="entry name" value="CLPPROTEASEA"/>
</dbReference>
<dbReference type="GO" id="GO:0046872">
    <property type="term" value="F:metal ion binding"/>
    <property type="evidence" value="ECO:0007669"/>
    <property type="project" value="UniProtKB-KW"/>
</dbReference>
<dbReference type="SUPFAM" id="SSF52540">
    <property type="entry name" value="P-loop containing nucleoside triphosphate hydrolases"/>
    <property type="match status" value="1"/>
</dbReference>
<dbReference type="PANTHER" id="PTHR11669">
    <property type="entry name" value="REPLICATION FACTOR C / DNA POLYMERASE III GAMMA-TAU SUBUNIT"/>
    <property type="match status" value="1"/>
</dbReference>
<dbReference type="NCBIfam" id="NF004046">
    <property type="entry name" value="PRK05563.1"/>
    <property type="match status" value="1"/>
</dbReference>
<sequence length="751" mass="85439">MSYKTLYRKYRPKTFEEVVGQNHVVKTLQNIIATNKIGHAYLFCGPKGTGKTSVAKIFANVLNCSHKNNATKACDLCLQNFNDSLDIIEMDAASNNGVDEIRDLKEKIEQAPINSKYKIYIIDEVHMLTKSAFNALLKTLEEPPMHSIFILATTDVQKVPLTIRSRVQSFNFNRMSDKDIITHVGQILDAEGIKYELEALRIIARLSSGGMRDGLSIADQASAFNSGNITADSLYSNFGIISTNETVNLMQLIISANAYDLVAKLNDLEKKGIDPNQLTLSLISFVKEKILYLKTKSKDLLSTYNENELNLINIKLSNCFSLADALYDIFVKIQKSSFPFEIIQLGLLKALQEFDNTPEIVTEKVVHNITSNNNQNIIIDTAPIINNVAPAPNVEEKIIETVEELENDNDALDLNKEPEINIQQHTTESILNLVSSSFKFDVKPVIDIDLVGENKEEEIIQTTDNNKLTDLVDEKVHAFLNAPNEDTFLADKLIKQDNDESFAQMDLSYNSTIENNNKAKTMVNEMLNQTREFLLHNNDYEGDVKDVDAEIINEQLQTGEKENLISTREIDINKLQDFSSIESNEDTPLPTKIPYKEYLAKRTIEEYVNDARWIQSNPTQNLTALFRNNLNNIDSILYSKPEFNEQAALFKQIKIMFGSERFIVVTSNKQNVLDEIAEKGDSEWMQNFITYLFGQPYKHIYPISYGQVQAIQEYIKNNKDNLPPIVEPDTLDELARENNDEWFIKRANLFR</sequence>
<dbReference type="CDD" id="cd00009">
    <property type="entry name" value="AAA"/>
    <property type="match status" value="1"/>
</dbReference>
<accession>A0A1T4L0F0</accession>
<evidence type="ECO:0000256" key="6">
    <source>
        <dbReference type="ARBA" id="ARBA00022932"/>
    </source>
</evidence>
<dbReference type="InterPro" id="IPR045085">
    <property type="entry name" value="HLD_clamp_pol_III_gamma_tau"/>
</dbReference>
<dbReference type="NCBIfam" id="TIGR02397">
    <property type="entry name" value="dnaX_nterm"/>
    <property type="match status" value="1"/>
</dbReference>
<dbReference type="Proteomes" id="UP000190389">
    <property type="component" value="Unassembled WGS sequence"/>
</dbReference>
<gene>
    <name evidence="8" type="primary">dnaX</name>
    <name evidence="10" type="ORF">SAMN02745154_00271</name>
</gene>
<dbReference type="FunFam" id="3.40.50.300:FF:000014">
    <property type="entry name" value="DNA polymerase III subunit gamma/tau"/>
    <property type="match status" value="1"/>
</dbReference>
<dbReference type="EC" id="2.7.7.7" evidence="8"/>
<dbReference type="FunFam" id="1.10.8.60:FF:000013">
    <property type="entry name" value="DNA polymerase III subunit gamma/tau"/>
    <property type="match status" value="1"/>
</dbReference>
<dbReference type="Gene3D" id="1.10.8.60">
    <property type="match status" value="1"/>
</dbReference>
<dbReference type="PANTHER" id="PTHR11669:SF0">
    <property type="entry name" value="PROTEIN STICHEL-LIKE 2"/>
    <property type="match status" value="1"/>
</dbReference>
<dbReference type="InterPro" id="IPR012763">
    <property type="entry name" value="DNA_pol_III_sug/sutau_N"/>
</dbReference>
<keyword evidence="11" id="KW-1185">Reference proteome</keyword>
<protein>
    <recommendedName>
        <fullName evidence="8">DNA polymerase III subunit gamma/tau</fullName>
        <ecNumber evidence="8">2.7.7.7</ecNumber>
    </recommendedName>
</protein>
<dbReference type="EMBL" id="FUXF01000006">
    <property type="protein sequence ID" value="SJZ48166.1"/>
    <property type="molecule type" value="Genomic_DNA"/>
</dbReference>
<evidence type="ECO:0000256" key="1">
    <source>
        <dbReference type="ARBA" id="ARBA00006360"/>
    </source>
</evidence>
<evidence type="ECO:0000256" key="8">
    <source>
        <dbReference type="RuleBase" id="RU364063"/>
    </source>
</evidence>
<evidence type="ECO:0000256" key="3">
    <source>
        <dbReference type="ARBA" id="ARBA00022741"/>
    </source>
</evidence>
<dbReference type="InterPro" id="IPR003593">
    <property type="entry name" value="AAA+_ATPase"/>
</dbReference>
<keyword evidence="4" id="KW-0862">Zinc</keyword>
<evidence type="ECO:0000313" key="11">
    <source>
        <dbReference type="Proteomes" id="UP000190389"/>
    </source>
</evidence>
<dbReference type="GO" id="GO:0003887">
    <property type="term" value="F:DNA-directed DNA polymerase activity"/>
    <property type="evidence" value="ECO:0007669"/>
    <property type="project" value="UniProtKB-KW"/>
</dbReference>
<evidence type="ECO:0000313" key="10">
    <source>
        <dbReference type="EMBL" id="SJZ48166.1"/>
    </source>
</evidence>
<keyword evidence="6 8" id="KW-0239">DNA-directed DNA polymerase</keyword>
<evidence type="ECO:0000256" key="7">
    <source>
        <dbReference type="ARBA" id="ARBA00049244"/>
    </source>
</evidence>
<organism evidence="10 11">
    <name type="scientific">Mycoplasmopsis verecunda</name>
    <dbReference type="NCBI Taxonomy" id="171291"/>
    <lineage>
        <taxon>Bacteria</taxon>
        <taxon>Bacillati</taxon>
        <taxon>Mycoplasmatota</taxon>
        <taxon>Mycoplasmoidales</taxon>
        <taxon>Metamycoplasmataceae</taxon>
        <taxon>Mycoplasmopsis</taxon>
    </lineage>
</organism>
<keyword evidence="3 8" id="KW-0547">Nucleotide-binding</keyword>
<name>A0A1T4L0F0_9BACT</name>
<dbReference type="RefSeq" id="WP_078747017.1">
    <property type="nucleotide sequence ID" value="NZ_CP137850.1"/>
</dbReference>
<comment type="catalytic activity">
    <reaction evidence="7 8">
        <text>DNA(n) + a 2'-deoxyribonucleoside 5'-triphosphate = DNA(n+1) + diphosphate</text>
        <dbReference type="Rhea" id="RHEA:22508"/>
        <dbReference type="Rhea" id="RHEA-COMP:17339"/>
        <dbReference type="Rhea" id="RHEA-COMP:17340"/>
        <dbReference type="ChEBI" id="CHEBI:33019"/>
        <dbReference type="ChEBI" id="CHEBI:61560"/>
        <dbReference type="ChEBI" id="CHEBI:173112"/>
        <dbReference type="EC" id="2.7.7.7"/>
    </reaction>
</comment>
<proteinExistence type="inferred from homology"/>
<feature type="domain" description="AAA+ ATPase" evidence="9">
    <location>
        <begin position="37"/>
        <end position="176"/>
    </location>
</feature>
<evidence type="ECO:0000256" key="5">
    <source>
        <dbReference type="ARBA" id="ARBA00022840"/>
    </source>
</evidence>
<dbReference type="InterPro" id="IPR027417">
    <property type="entry name" value="P-loop_NTPase"/>
</dbReference>
<comment type="similarity">
    <text evidence="1 8">Belongs to the DnaX/STICHEL family.</text>
</comment>
<keyword evidence="5 8" id="KW-0067">ATP-binding</keyword>
<comment type="function">
    <text evidence="8">DNA polymerase III is a complex, multichain enzyme responsible for most of the replicative synthesis in bacteria. This DNA polymerase also exhibits 3' to 5' exonuclease activity.</text>
</comment>
<keyword evidence="8" id="KW-0808">Transferase</keyword>
<dbReference type="STRING" id="171291.SAMN02745154_00271"/>
<dbReference type="OrthoDB" id="9810148at2"/>
<dbReference type="CDD" id="cd18137">
    <property type="entry name" value="HLD_clamp_pol_III_gamma_tau"/>
    <property type="match status" value="1"/>
</dbReference>
<dbReference type="GO" id="GO:0009360">
    <property type="term" value="C:DNA polymerase III complex"/>
    <property type="evidence" value="ECO:0007669"/>
    <property type="project" value="InterPro"/>
</dbReference>
<dbReference type="InterPro" id="IPR050238">
    <property type="entry name" value="DNA_Rep/Repair_Clamp_Loader"/>
</dbReference>
<dbReference type="GO" id="GO:0005524">
    <property type="term" value="F:ATP binding"/>
    <property type="evidence" value="ECO:0007669"/>
    <property type="project" value="UniProtKB-KW"/>
</dbReference>